<feature type="domain" description="OmpA-like" evidence="12">
    <location>
        <begin position="88"/>
        <end position="201"/>
    </location>
</feature>
<dbReference type="NCBIfam" id="TIGR02802">
    <property type="entry name" value="Pal_lipo"/>
    <property type="match status" value="1"/>
</dbReference>
<gene>
    <name evidence="9" type="primary">pal</name>
    <name evidence="13" type="ORF">SAMN05878437_0318</name>
</gene>
<dbReference type="PANTHER" id="PTHR30329">
    <property type="entry name" value="STATOR ELEMENT OF FLAGELLAR MOTOR COMPLEX"/>
    <property type="match status" value="1"/>
</dbReference>
<dbReference type="Gene3D" id="3.30.1330.60">
    <property type="entry name" value="OmpA-like domain"/>
    <property type="match status" value="1"/>
</dbReference>
<dbReference type="InterPro" id="IPR006690">
    <property type="entry name" value="OMPA-like_CS"/>
</dbReference>
<evidence type="ECO:0000256" key="5">
    <source>
        <dbReference type="ARBA" id="ARBA00023139"/>
    </source>
</evidence>
<accession>A0A1M7EMY8</accession>
<evidence type="ECO:0000256" key="3">
    <source>
        <dbReference type="ARBA" id="ARBA00022729"/>
    </source>
</evidence>
<dbReference type="InterPro" id="IPR006665">
    <property type="entry name" value="OmpA-like"/>
</dbReference>
<dbReference type="AlphaFoldDB" id="A0A1M7EMY8"/>
<dbReference type="InterPro" id="IPR039001">
    <property type="entry name" value="Pal"/>
</dbReference>
<evidence type="ECO:0000256" key="7">
    <source>
        <dbReference type="ARBA" id="ARBA00023288"/>
    </source>
</evidence>
<keyword evidence="4 10" id="KW-0472">Membrane</keyword>
<dbReference type="FunCoup" id="A0A1M7EMY8">
    <property type="interactions" value="103"/>
</dbReference>
<dbReference type="STRING" id="29571.SAMN05878437_0318"/>
<evidence type="ECO:0000256" key="11">
    <source>
        <dbReference type="SAM" id="MobiDB-lite"/>
    </source>
</evidence>
<dbReference type="SUPFAM" id="SSF103088">
    <property type="entry name" value="OmpA-like"/>
    <property type="match status" value="1"/>
</dbReference>
<evidence type="ECO:0000256" key="9">
    <source>
        <dbReference type="HAMAP-Rule" id="MF_02204"/>
    </source>
</evidence>
<evidence type="ECO:0000313" key="13">
    <source>
        <dbReference type="EMBL" id="SHL93034.1"/>
    </source>
</evidence>
<keyword evidence="3" id="KW-0732">Signal</keyword>
<comment type="subunit">
    <text evidence="9">The Tol-Pal system is composed of five core proteins: the inner membrane proteins TolA, TolQ and TolR, the periplasmic protein TolB and the outer membrane protein Pal. They form a network linking the inner and outer membranes and the peptidoglycan layer.</text>
</comment>
<dbReference type="PANTHER" id="PTHR30329:SF21">
    <property type="entry name" value="LIPOPROTEIN YIAD-RELATED"/>
    <property type="match status" value="1"/>
</dbReference>
<reference evidence="13 14" key="1">
    <citation type="submission" date="2016-11" db="EMBL/GenBank/DDBJ databases">
        <authorList>
            <person name="Jaros S."/>
            <person name="Januszkiewicz K."/>
            <person name="Wedrychowicz H."/>
        </authorList>
    </citation>
    <scope>NUCLEOTIDE SEQUENCE [LARGE SCALE GENOMIC DNA]</scope>
    <source>
        <strain evidence="13 14">ACAM 12</strain>
    </source>
</reference>
<dbReference type="InterPro" id="IPR050330">
    <property type="entry name" value="Bact_OuterMem_StrucFunc"/>
</dbReference>
<organism evidence="13 14">
    <name type="scientific">Vreelandella subglaciescola</name>
    <dbReference type="NCBI Taxonomy" id="29571"/>
    <lineage>
        <taxon>Bacteria</taxon>
        <taxon>Pseudomonadati</taxon>
        <taxon>Pseudomonadota</taxon>
        <taxon>Gammaproteobacteria</taxon>
        <taxon>Oceanospirillales</taxon>
        <taxon>Halomonadaceae</taxon>
        <taxon>Vreelandella</taxon>
    </lineage>
</organism>
<name>A0A1M7EMY8_9GAMM</name>
<proteinExistence type="inferred from homology"/>
<comment type="function">
    <text evidence="9">Part of the Tol-Pal system, which plays a role in outer membrane invagination during cell division and is important for maintaining outer membrane integrity.</text>
</comment>
<evidence type="ECO:0000256" key="2">
    <source>
        <dbReference type="ARBA" id="ARBA00022618"/>
    </source>
</evidence>
<evidence type="ECO:0000256" key="1">
    <source>
        <dbReference type="ARBA" id="ARBA00004442"/>
    </source>
</evidence>
<keyword evidence="2 9" id="KW-0132">Cell division</keyword>
<keyword evidence="7 13" id="KW-0449">Lipoprotein</keyword>
<feature type="region of interest" description="Disordered" evidence="11">
    <location>
        <begin position="43"/>
        <end position="89"/>
    </location>
</feature>
<dbReference type="PROSITE" id="PS51123">
    <property type="entry name" value="OMPA_2"/>
    <property type="match status" value="1"/>
</dbReference>
<dbReference type="Pfam" id="PF00691">
    <property type="entry name" value="OmpA"/>
    <property type="match status" value="1"/>
</dbReference>
<keyword evidence="6" id="KW-0998">Cell outer membrane</keyword>
<dbReference type="EMBL" id="LT670847">
    <property type="protein sequence ID" value="SHL93034.1"/>
    <property type="molecule type" value="Genomic_DNA"/>
</dbReference>
<comment type="similarity">
    <text evidence="9">Belongs to the Pal lipoprotein family.</text>
</comment>
<feature type="compositionally biased region" description="Gly residues" evidence="11">
    <location>
        <begin position="48"/>
        <end position="83"/>
    </location>
</feature>
<evidence type="ECO:0000259" key="12">
    <source>
        <dbReference type="PROSITE" id="PS51123"/>
    </source>
</evidence>
<dbReference type="PROSITE" id="PS01068">
    <property type="entry name" value="OMPA_1"/>
    <property type="match status" value="1"/>
</dbReference>
<dbReference type="InParanoid" id="A0A1M7EMY8"/>
<evidence type="ECO:0000256" key="8">
    <source>
        <dbReference type="ARBA" id="ARBA00023306"/>
    </source>
</evidence>
<keyword evidence="14" id="KW-1185">Reference proteome</keyword>
<evidence type="ECO:0000256" key="6">
    <source>
        <dbReference type="ARBA" id="ARBA00023237"/>
    </source>
</evidence>
<dbReference type="InterPro" id="IPR006664">
    <property type="entry name" value="OMP_bac"/>
</dbReference>
<evidence type="ECO:0000313" key="14">
    <source>
        <dbReference type="Proteomes" id="UP000190911"/>
    </source>
</evidence>
<evidence type="ECO:0000256" key="4">
    <source>
        <dbReference type="ARBA" id="ARBA00023136"/>
    </source>
</evidence>
<dbReference type="InterPro" id="IPR014169">
    <property type="entry name" value="Pal_lipo_C"/>
</dbReference>
<evidence type="ECO:0000256" key="10">
    <source>
        <dbReference type="PROSITE-ProRule" id="PRU00473"/>
    </source>
</evidence>
<dbReference type="CDD" id="cd07185">
    <property type="entry name" value="OmpA_C-like"/>
    <property type="match status" value="1"/>
</dbReference>
<dbReference type="GO" id="GO:0009279">
    <property type="term" value="C:cell outer membrane"/>
    <property type="evidence" value="ECO:0007669"/>
    <property type="project" value="UniProtKB-SubCell"/>
</dbReference>
<comment type="subcellular location">
    <subcellularLocation>
        <location evidence="1">Cell outer membrane</location>
    </subcellularLocation>
</comment>
<protein>
    <recommendedName>
        <fullName evidence="9">Peptidoglycan-associated protein</fullName>
    </recommendedName>
</protein>
<keyword evidence="5" id="KW-0564">Palmitate</keyword>
<keyword evidence="8 9" id="KW-0131">Cell cycle</keyword>
<dbReference type="HAMAP" id="MF_02204">
    <property type="entry name" value="Pal"/>
    <property type="match status" value="1"/>
</dbReference>
<dbReference type="InterPro" id="IPR036737">
    <property type="entry name" value="OmpA-like_sf"/>
</dbReference>
<sequence length="201" mass="21181">MSLFNRASSIASFRQVPLKTLARSTAVALSIVVIAGCSSTGGTQNGESYGGQQGAGTGTNGAGTSGTGNGGQYGSGTGTGTSSGVGQQADSRIPDVRTIYFEFDRDTIKSEYESVVMAHARYLRSNTNAQVVLKGHTDERGTREYNLALGERRANAVKRFLRVQGVSGSQVSVVSYGEERPAARGQGESAYSKNRRVTFSY</sequence>
<dbReference type="Proteomes" id="UP000190911">
    <property type="component" value="Chromosome I"/>
</dbReference>
<dbReference type="PRINTS" id="PR01021">
    <property type="entry name" value="OMPADOMAIN"/>
</dbReference>
<dbReference type="GO" id="GO:0051301">
    <property type="term" value="P:cell division"/>
    <property type="evidence" value="ECO:0007669"/>
    <property type="project" value="UniProtKB-UniRule"/>
</dbReference>